<dbReference type="WBParaSite" id="TCLT_0000905801-mRNA-1">
    <property type="protein sequence ID" value="TCLT_0000905801-mRNA-1"/>
    <property type="gene ID" value="TCLT_0000905801"/>
</dbReference>
<keyword evidence="4" id="KW-1185">Reference proteome</keyword>
<dbReference type="OrthoDB" id="512356at2759"/>
<evidence type="ECO:0000313" key="4">
    <source>
        <dbReference type="Proteomes" id="UP000276776"/>
    </source>
</evidence>
<feature type="region of interest" description="Disordered" evidence="2">
    <location>
        <begin position="364"/>
        <end position="423"/>
    </location>
</feature>
<organism evidence="5">
    <name type="scientific">Thelazia callipaeda</name>
    <name type="common">Oriental eyeworm</name>
    <name type="synonym">Parasitic nematode</name>
    <dbReference type="NCBI Taxonomy" id="103827"/>
    <lineage>
        <taxon>Eukaryota</taxon>
        <taxon>Metazoa</taxon>
        <taxon>Ecdysozoa</taxon>
        <taxon>Nematoda</taxon>
        <taxon>Chromadorea</taxon>
        <taxon>Rhabditida</taxon>
        <taxon>Spirurina</taxon>
        <taxon>Spiruromorpha</taxon>
        <taxon>Thelazioidea</taxon>
        <taxon>Thelaziidae</taxon>
        <taxon>Thelazia</taxon>
    </lineage>
</organism>
<feature type="compositionally biased region" description="Basic and acidic residues" evidence="2">
    <location>
        <begin position="299"/>
        <end position="309"/>
    </location>
</feature>
<dbReference type="EMBL" id="UYYF01004723">
    <property type="protein sequence ID" value="VDN06647.1"/>
    <property type="molecule type" value="Genomic_DNA"/>
</dbReference>
<dbReference type="PANTHER" id="PTHR31353">
    <property type="entry name" value="FAM98"/>
    <property type="match status" value="1"/>
</dbReference>
<sequence length="423" mass="47082">MVSGGLEGEASVAEAIFSSGFKGFPLEKWDEIHKAGIDDLRFCKLVEWLCNEISVLYGLDETVHAPTGPDDMEFFLLELSSLLSELECPVVSLTSGPVMKRFKPVENVSKLLNFLIGHMKCARLTALNRLQEKSQVHKTDEVRLLENAMATVGMNELPANLTAENAILSLKDFAEKQLAKCKEKPQPLFTASLTNAQWKKIENLNEKLIHEYRARIMLLLKRLDVTIQSFTWSDRVRKMQDQVHELYRPRRDAIVAASDVEMHDLLSANRSLLIVDKVNSEKERKRTATRLNKVLMADRPGDRGGRPSELRPPPPEMPPWMKDRAPSHGGSVGGYQGGGGYQGNAYQRGGGGYQGSGGGYQGSGWGYQGSGRNQGRGYQGNGQFGSLENQVMREYEERHGSSNDGRRSRGGRGRGGFSGQYYR</sequence>
<comment type="similarity">
    <text evidence="1">Belongs to the FAM98 family.</text>
</comment>
<dbReference type="PANTHER" id="PTHR31353:SF1">
    <property type="entry name" value="PROTEIN FAM98B"/>
    <property type="match status" value="1"/>
</dbReference>
<dbReference type="AlphaFoldDB" id="A0A0N5D7K8"/>
<gene>
    <name evidence="3" type="ORF">TCLT_LOCUS9047</name>
</gene>
<dbReference type="Proteomes" id="UP000276776">
    <property type="component" value="Unassembled WGS sequence"/>
</dbReference>
<reference evidence="5" key="1">
    <citation type="submission" date="2017-02" db="UniProtKB">
        <authorList>
            <consortium name="WormBaseParasite"/>
        </authorList>
    </citation>
    <scope>IDENTIFICATION</scope>
</reference>
<evidence type="ECO:0000313" key="3">
    <source>
        <dbReference type="EMBL" id="VDN06647.1"/>
    </source>
</evidence>
<evidence type="ECO:0000256" key="2">
    <source>
        <dbReference type="SAM" id="MobiDB-lite"/>
    </source>
</evidence>
<feature type="region of interest" description="Disordered" evidence="2">
    <location>
        <begin position="281"/>
        <end position="336"/>
    </location>
</feature>
<dbReference type="InterPro" id="IPR018797">
    <property type="entry name" value="FAM98"/>
</dbReference>
<accession>A0A0N5D7K8</accession>
<dbReference type="Pfam" id="PF10239">
    <property type="entry name" value="DUF2465"/>
    <property type="match status" value="1"/>
</dbReference>
<dbReference type="OMA" id="FIAELEC"/>
<feature type="compositionally biased region" description="Basic and acidic residues" evidence="2">
    <location>
        <begin position="391"/>
        <end position="407"/>
    </location>
</feature>
<evidence type="ECO:0000256" key="1">
    <source>
        <dbReference type="ARBA" id="ARBA00007218"/>
    </source>
</evidence>
<evidence type="ECO:0000313" key="5">
    <source>
        <dbReference type="WBParaSite" id="TCLT_0000905801-mRNA-1"/>
    </source>
</evidence>
<dbReference type="STRING" id="103827.A0A0N5D7K8"/>
<protein>
    <submittedName>
        <fullName evidence="5">Protein FAM98A</fullName>
    </submittedName>
</protein>
<feature type="compositionally biased region" description="Gly residues" evidence="2">
    <location>
        <begin position="413"/>
        <end position="423"/>
    </location>
</feature>
<name>A0A0N5D7K8_THECL</name>
<proteinExistence type="inferred from homology"/>
<dbReference type="GO" id="GO:0072669">
    <property type="term" value="C:tRNA-splicing ligase complex"/>
    <property type="evidence" value="ECO:0007669"/>
    <property type="project" value="TreeGrafter"/>
</dbReference>
<reference evidence="3 4" key="2">
    <citation type="submission" date="2018-11" db="EMBL/GenBank/DDBJ databases">
        <authorList>
            <consortium name="Pathogen Informatics"/>
        </authorList>
    </citation>
    <scope>NUCLEOTIDE SEQUENCE [LARGE SCALE GENOMIC DNA]</scope>
</reference>
<feature type="compositionally biased region" description="Gly residues" evidence="2">
    <location>
        <begin position="364"/>
        <end position="383"/>
    </location>
</feature>